<evidence type="ECO:0008006" key="5">
    <source>
        <dbReference type="Google" id="ProtNLM"/>
    </source>
</evidence>
<sequence length="1318" mass="138310">MSSTSSCSEPGRHTIEACKGPSDYEISGEKKRVMRKSAQGGLGGGTAAAACRFISLLVAISALLLTASGGLCAENSRALVVYDPSTQLVGPLAIDWPTCLALLYMSANLFMTAAFYVVNLMPRSFSYKLRLKNDSIRLLNVVVINAIIMQGAAAELFGGAKVGKVSMRLRSEQENANEGALALPVTELDGTSEQGGVRGIVSATALGGGRKLTEHQVQDMEGLFGKVSNRVESGFTTGNSLMTSGDTVVLGSMTEESLLLTCWGGPTPQDCAKKEGTEQIMLFLDDLAGEIKCGDSNTCVLDGESTRRVMKILGTDNSKLTIKSLTFMNGEATVGGGIFIAEGAKVDLAHIIFSGCKATQDDLGGGAIYVASFVTDVNVYGTFFTGNIATSSNGNDIYNDPVVVSAGCDEYSEADCDDSDSDSDPATITIYNSCLSPYESNTPTQGQPLNYGGVVGGSLFSYLNCADVQHVVNDQTELFDKVSNGYYSYSWGLTNVGNSIMGHGETTVMAVANYQCSDSTGESGGGCATDHNAERSIMLYPSALTGKIKCTNDDASCVLDGESTRTVMYVEGDIGRYTELTLRAITFKDGNGDDGGGIILANNAMVYLEICTFSRCKATRISTGGGAINAGSGSRVDVYGCTFFGNIATSQNGDDVYNNPYPDEATIEFHNTCPSPYDSSTPFQWTALSIHGTVGGTTNSFLCFTCPNGFSGTFPACTADPCWATSSITDDGLDGTNFYCINGGVVGGTTGSCTCTTCETGYSGPNCANPHNVATMSELFNKISNGQDRGLVKTGNSIMIPGNSVELAVGEYMCSDGGEDCYSTSWDMLVMTNLNGEVKCTVDIATCVIDGVSRERTLRVVGTDASKLSVRAITFRNGHAFNGAGLHISDGAMVDILICYFVSCHAGCDNANCGGGGGGAIYVDGSNGNPAPNTVNIYGTSFTYNTAAIGEGQDIWLTNPGGPVITIHKTCPEPYNSNTPTIGSTLDTGGMDTVPFQNSYTDCVNTVSPTPSPTVATLQVDDMTGLYEKVSMYSYEDSRPTSFMDLGDTVELAAGEYKCSEGTCKADYAKYPSMIYAQNHYGTIRCVNDNASCYLNGENKRRLIEWKSTNYMSVIGKLTFRGIHFKNGEAPKGGGLYIHGSNADVDILLCVFSSCRANSSVDGALGGGALYIDEMDNRPIATNVLLNVYGTTFIGNTAATGDGDDIHNNCDSGCVIKIHDTCSSPYSSVTPIQGLALDLHGTVEGSAFSYALCTPSASPTPSPTHSPTPSPSEDVSDEGEEVEEETTTVKEELDGAASGIKGTGSAVLLATVMAAALL</sequence>
<reference evidence="4" key="1">
    <citation type="journal article" date="2023" name="Commun. Biol.">
        <title>Genome analysis of Parmales, the sister group of diatoms, reveals the evolutionary specialization of diatoms from phago-mixotrophs to photoautotrophs.</title>
        <authorList>
            <person name="Ban H."/>
            <person name="Sato S."/>
            <person name="Yoshikawa S."/>
            <person name="Yamada K."/>
            <person name="Nakamura Y."/>
            <person name="Ichinomiya M."/>
            <person name="Sato N."/>
            <person name="Blanc-Mathieu R."/>
            <person name="Endo H."/>
            <person name="Kuwata A."/>
            <person name="Ogata H."/>
        </authorList>
    </citation>
    <scope>NUCLEOTIDE SEQUENCE [LARGE SCALE GENOMIC DNA]</scope>
    <source>
        <strain evidence="4">NIES 3699</strain>
    </source>
</reference>
<keyword evidence="4" id="KW-1185">Reference proteome</keyword>
<evidence type="ECO:0000256" key="1">
    <source>
        <dbReference type="SAM" id="MobiDB-lite"/>
    </source>
</evidence>
<protein>
    <recommendedName>
        <fullName evidence="5">EGF-like domain-containing protein</fullName>
    </recommendedName>
</protein>
<keyword evidence="2" id="KW-1133">Transmembrane helix</keyword>
<accession>A0A9W7FI99</accession>
<gene>
    <name evidence="3" type="ORF">TrVE_jg1344</name>
</gene>
<feature type="transmembrane region" description="Helical" evidence="2">
    <location>
        <begin position="40"/>
        <end position="65"/>
    </location>
</feature>
<comment type="caution">
    <text evidence="3">The sequence shown here is derived from an EMBL/GenBank/DDBJ whole genome shotgun (WGS) entry which is preliminary data.</text>
</comment>
<dbReference type="Proteomes" id="UP001165160">
    <property type="component" value="Unassembled WGS sequence"/>
</dbReference>
<feature type="compositionally biased region" description="Pro residues" evidence="1">
    <location>
        <begin position="1258"/>
        <end position="1270"/>
    </location>
</feature>
<feature type="transmembrane region" description="Helical" evidence="2">
    <location>
        <begin position="138"/>
        <end position="160"/>
    </location>
</feature>
<feature type="compositionally biased region" description="Acidic residues" evidence="1">
    <location>
        <begin position="1274"/>
        <end position="1286"/>
    </location>
</feature>
<evidence type="ECO:0000256" key="2">
    <source>
        <dbReference type="SAM" id="Phobius"/>
    </source>
</evidence>
<organism evidence="3 4">
    <name type="scientific">Triparma verrucosa</name>
    <dbReference type="NCBI Taxonomy" id="1606542"/>
    <lineage>
        <taxon>Eukaryota</taxon>
        <taxon>Sar</taxon>
        <taxon>Stramenopiles</taxon>
        <taxon>Ochrophyta</taxon>
        <taxon>Bolidophyceae</taxon>
        <taxon>Parmales</taxon>
        <taxon>Triparmaceae</taxon>
        <taxon>Triparma</taxon>
    </lineage>
</organism>
<evidence type="ECO:0000313" key="3">
    <source>
        <dbReference type="EMBL" id="GMI12571.1"/>
    </source>
</evidence>
<keyword evidence="2" id="KW-0472">Membrane</keyword>
<dbReference type="SUPFAM" id="SSF51126">
    <property type="entry name" value="Pectin lyase-like"/>
    <property type="match status" value="1"/>
</dbReference>
<proteinExistence type="predicted"/>
<name>A0A9W7FI99_9STRA</name>
<keyword evidence="2" id="KW-0812">Transmembrane</keyword>
<feature type="region of interest" description="Disordered" evidence="1">
    <location>
        <begin position="1254"/>
        <end position="1296"/>
    </location>
</feature>
<evidence type="ECO:0000313" key="4">
    <source>
        <dbReference type="Proteomes" id="UP001165160"/>
    </source>
</evidence>
<dbReference type="EMBL" id="BRXX01000449">
    <property type="protein sequence ID" value="GMI12571.1"/>
    <property type="molecule type" value="Genomic_DNA"/>
</dbReference>
<dbReference type="InterPro" id="IPR011050">
    <property type="entry name" value="Pectin_lyase_fold/virulence"/>
</dbReference>
<feature type="transmembrane region" description="Helical" evidence="2">
    <location>
        <begin position="101"/>
        <end position="118"/>
    </location>
</feature>